<organism evidence="3 4">
    <name type="scientific">Scytonema hofmannii PCC 7110</name>
    <dbReference type="NCBI Taxonomy" id="128403"/>
    <lineage>
        <taxon>Bacteria</taxon>
        <taxon>Bacillati</taxon>
        <taxon>Cyanobacteriota</taxon>
        <taxon>Cyanophyceae</taxon>
        <taxon>Nostocales</taxon>
        <taxon>Scytonemataceae</taxon>
        <taxon>Scytonema</taxon>
    </lineage>
</organism>
<gene>
    <name evidence="3" type="ORF">WA1_37090</name>
</gene>
<keyword evidence="4" id="KW-1185">Reference proteome</keyword>
<sequence>MFKSRIVKTAIAFTSYLAAIISAPHQALAQLYVGRYGIQPGLEQNYLQYQLSGRDLTQLRGVPVCNVGFGAGCDKSATILQQIVESNNGPTYQELVIRAAGGEANFQNFASYYGNNPNLSLVPLSSFWANDDPYILDGYRYTLGQSVNRTPVQGLGQVTKNFYWSPERSGTSESLRDGLLDLKYAYGRLLLEEAAKIPNVRQQIQALNLPSEVKQFYAGQFSQGVRSLRSGNQAQLQNNILEVLSLPFNHSNAEFNRPPLGIPEEYASLAGIALPGDSFIAAVPANLPVGEAASLLPPFLVEGDVVSQAVPGGGRTGGFPFWVLGAIPLALLPFAFGGGGDDDSDTENVPPPVAPPVGEQPPTEQPPIAVVPPPVGEQPPTEQPPVTPPPVGEQPPTEQPPVTPPPVGEQPPTEQPPVTPPPVGEQPPTEQPPVTPPPVGEQPPVRIPESSTLTPLLVLTLVMSLFGYKKWRVRKG</sequence>
<evidence type="ECO:0000256" key="2">
    <source>
        <dbReference type="SAM" id="SignalP"/>
    </source>
</evidence>
<feature type="compositionally biased region" description="Pro residues" evidence="1">
    <location>
        <begin position="349"/>
        <end position="441"/>
    </location>
</feature>
<evidence type="ECO:0008006" key="5">
    <source>
        <dbReference type="Google" id="ProtNLM"/>
    </source>
</evidence>
<keyword evidence="2" id="KW-0732">Signal</keyword>
<dbReference type="OrthoDB" id="481935at2"/>
<feature type="region of interest" description="Disordered" evidence="1">
    <location>
        <begin position="338"/>
        <end position="450"/>
    </location>
</feature>
<evidence type="ECO:0000313" key="3">
    <source>
        <dbReference type="EMBL" id="KYC38399.1"/>
    </source>
</evidence>
<dbReference type="AlphaFoldDB" id="A0A139X108"/>
<feature type="chain" id="PRO_5007300504" description="Exosortase" evidence="2">
    <location>
        <begin position="30"/>
        <end position="476"/>
    </location>
</feature>
<proteinExistence type="predicted"/>
<dbReference type="EMBL" id="ANNX02000041">
    <property type="protein sequence ID" value="KYC38399.1"/>
    <property type="molecule type" value="Genomic_DNA"/>
</dbReference>
<protein>
    <recommendedName>
        <fullName evidence="5">Exosortase</fullName>
    </recommendedName>
</protein>
<dbReference type="RefSeq" id="WP_066613143.1">
    <property type="nucleotide sequence ID" value="NZ_KQ976354.1"/>
</dbReference>
<evidence type="ECO:0000313" key="4">
    <source>
        <dbReference type="Proteomes" id="UP000076925"/>
    </source>
</evidence>
<dbReference type="Proteomes" id="UP000076925">
    <property type="component" value="Unassembled WGS sequence"/>
</dbReference>
<comment type="caution">
    <text evidence="3">The sequence shown here is derived from an EMBL/GenBank/DDBJ whole genome shotgun (WGS) entry which is preliminary data.</text>
</comment>
<dbReference type="STRING" id="128403.WA1_37090"/>
<accession>A0A139X108</accession>
<reference evidence="3 4" key="1">
    <citation type="journal article" date="2013" name="Genome Biol. Evol.">
        <title>Genomes of Stigonematalean cyanobacteria (subsection V) and the evolution of oxygenic photosynthesis from prokaryotes to plastids.</title>
        <authorList>
            <person name="Dagan T."/>
            <person name="Roettger M."/>
            <person name="Stucken K."/>
            <person name="Landan G."/>
            <person name="Koch R."/>
            <person name="Major P."/>
            <person name="Gould S.B."/>
            <person name="Goremykin V.V."/>
            <person name="Rippka R."/>
            <person name="Tandeau de Marsac N."/>
            <person name="Gugger M."/>
            <person name="Lockhart P.J."/>
            <person name="Allen J.F."/>
            <person name="Brune I."/>
            <person name="Maus I."/>
            <person name="Puhler A."/>
            <person name="Martin W.F."/>
        </authorList>
    </citation>
    <scope>NUCLEOTIDE SEQUENCE [LARGE SCALE GENOMIC DNA]</scope>
    <source>
        <strain evidence="3 4">PCC 7110</strain>
    </source>
</reference>
<name>A0A139X108_9CYAN</name>
<evidence type="ECO:0000256" key="1">
    <source>
        <dbReference type="SAM" id="MobiDB-lite"/>
    </source>
</evidence>
<feature type="signal peptide" evidence="2">
    <location>
        <begin position="1"/>
        <end position="29"/>
    </location>
</feature>